<protein>
    <submittedName>
        <fullName evidence="1">Uncharacterized protein</fullName>
    </submittedName>
</protein>
<keyword evidence="2" id="KW-1185">Reference proteome</keyword>
<name>A0A077ZLW5_TRITR</name>
<accession>A0A077ZLW5</accession>
<gene>
    <name evidence="1" type="ORF">TTRE_0000977201</name>
</gene>
<reference evidence="1" key="2">
    <citation type="submission" date="2014-03" db="EMBL/GenBank/DDBJ databases">
        <title>The whipworm genome and dual-species transcriptomics of an intimate host-pathogen interaction.</title>
        <authorList>
            <person name="Foth B.J."/>
            <person name="Tsai I.J."/>
            <person name="Reid A.J."/>
            <person name="Bancroft A.J."/>
            <person name="Nichol S."/>
            <person name="Tracey A."/>
            <person name="Holroyd N."/>
            <person name="Cotton J.A."/>
            <person name="Stanley E.J."/>
            <person name="Zarowiecki M."/>
            <person name="Liu J.Z."/>
            <person name="Huckvale T."/>
            <person name="Cooper P.J."/>
            <person name="Grencis R.K."/>
            <person name="Berriman M."/>
        </authorList>
    </citation>
    <scope>NUCLEOTIDE SEQUENCE [LARGE SCALE GENOMIC DNA]</scope>
</reference>
<dbReference type="EMBL" id="HG808784">
    <property type="protein sequence ID" value="CDW61317.1"/>
    <property type="molecule type" value="Genomic_DNA"/>
</dbReference>
<sequence length="69" mass="7836">MDDKTQRDSPLFRRMFLDRLPANVQMLLKASLITDLDEMAQKADEMTSLTQHSIVAKVTTGNDDHDSDL</sequence>
<evidence type="ECO:0000313" key="2">
    <source>
        <dbReference type="Proteomes" id="UP000030665"/>
    </source>
</evidence>
<dbReference type="Proteomes" id="UP000030665">
    <property type="component" value="Unassembled WGS sequence"/>
</dbReference>
<evidence type="ECO:0000313" key="1">
    <source>
        <dbReference type="EMBL" id="CDW61317.1"/>
    </source>
</evidence>
<reference evidence="1" key="1">
    <citation type="submission" date="2014-01" db="EMBL/GenBank/DDBJ databases">
        <authorList>
            <person name="Aslett M."/>
        </authorList>
    </citation>
    <scope>NUCLEOTIDE SEQUENCE</scope>
</reference>
<dbReference type="OrthoDB" id="5918782at2759"/>
<organism evidence="1 2">
    <name type="scientific">Trichuris trichiura</name>
    <name type="common">Whipworm</name>
    <name type="synonym">Trichocephalus trichiurus</name>
    <dbReference type="NCBI Taxonomy" id="36087"/>
    <lineage>
        <taxon>Eukaryota</taxon>
        <taxon>Metazoa</taxon>
        <taxon>Ecdysozoa</taxon>
        <taxon>Nematoda</taxon>
        <taxon>Enoplea</taxon>
        <taxon>Dorylaimia</taxon>
        <taxon>Trichinellida</taxon>
        <taxon>Trichuridae</taxon>
        <taxon>Trichuris</taxon>
    </lineage>
</organism>
<dbReference type="AlphaFoldDB" id="A0A077ZLW5"/>
<proteinExistence type="predicted"/>